<dbReference type="EMBL" id="JBHRZT010000052">
    <property type="protein sequence ID" value="MFC3884276.1"/>
    <property type="molecule type" value="Genomic_DNA"/>
</dbReference>
<dbReference type="Gene3D" id="3.40.50.1820">
    <property type="entry name" value="alpha/beta hydrolase"/>
    <property type="match status" value="1"/>
</dbReference>
<dbReference type="SUPFAM" id="SSF53474">
    <property type="entry name" value="alpha/beta-Hydrolases"/>
    <property type="match status" value="1"/>
</dbReference>
<accession>A0ABV8B233</accession>
<comment type="caution">
    <text evidence="1">The sequence shown here is derived from an EMBL/GenBank/DDBJ whole genome shotgun (WGS) entry which is preliminary data.</text>
</comment>
<dbReference type="GO" id="GO:0016787">
    <property type="term" value="F:hydrolase activity"/>
    <property type="evidence" value="ECO:0007669"/>
    <property type="project" value="UniProtKB-KW"/>
</dbReference>
<keyword evidence="2" id="KW-1185">Reference proteome</keyword>
<keyword evidence="1" id="KW-0378">Hydrolase</keyword>
<sequence length="301" mass="33466">MKMKAMLGMAGIFICIAALVHFFQTARVSSPLLPVHPTLVIHGFRGTERSMATMIERFESNGWGSHVKTCVVKETGQIQCRNVRNAKQGSIPLIHVVFQNNTANLQQQGEWVSKVARKIGEEYETEKINIIGHSMGGLAALKYLTGYHSPSYPTVEKLVTVGTPVAGLRMEDLVKQYPMAKKDVHTPAAIDLHIESDALNDLHQQLRRLNQYDTSIFSIAGNVQEMGKTRGDGSVTVESALYLRTFSEKVKTASFSASHFDLHESAGVDCAVYEFIREDKGNFHQCGMDRRLTTRRPVVTS</sequence>
<gene>
    <name evidence="1" type="ORF">ACFOU2_12540</name>
</gene>
<evidence type="ECO:0000313" key="1">
    <source>
        <dbReference type="EMBL" id="MFC3884276.1"/>
    </source>
</evidence>
<proteinExistence type="predicted"/>
<dbReference type="PANTHER" id="PTHR37946">
    <property type="entry name" value="SLL1969 PROTEIN"/>
    <property type="match status" value="1"/>
</dbReference>
<dbReference type="PANTHER" id="PTHR37946:SF1">
    <property type="entry name" value="SLL1969 PROTEIN"/>
    <property type="match status" value="1"/>
</dbReference>
<dbReference type="InterPro" id="IPR029058">
    <property type="entry name" value="AB_hydrolase_fold"/>
</dbReference>
<protein>
    <submittedName>
        <fullName evidence="1">Alpha/beta hydrolase</fullName>
    </submittedName>
</protein>
<dbReference type="InterPro" id="IPR010315">
    <property type="entry name" value="DUF915_hydro-like"/>
</dbReference>
<organism evidence="1 2">
    <name type="scientific">Bacillus songklensis</name>
    <dbReference type="NCBI Taxonomy" id="1069116"/>
    <lineage>
        <taxon>Bacteria</taxon>
        <taxon>Bacillati</taxon>
        <taxon>Bacillota</taxon>
        <taxon>Bacilli</taxon>
        <taxon>Bacillales</taxon>
        <taxon>Bacillaceae</taxon>
        <taxon>Bacillus</taxon>
    </lineage>
</organism>
<evidence type="ECO:0000313" key="2">
    <source>
        <dbReference type="Proteomes" id="UP001595752"/>
    </source>
</evidence>
<dbReference type="Pfam" id="PF06028">
    <property type="entry name" value="DUF915"/>
    <property type="match status" value="1"/>
</dbReference>
<reference evidence="2" key="1">
    <citation type="journal article" date="2019" name="Int. J. Syst. Evol. Microbiol.">
        <title>The Global Catalogue of Microorganisms (GCM) 10K type strain sequencing project: providing services to taxonomists for standard genome sequencing and annotation.</title>
        <authorList>
            <consortium name="The Broad Institute Genomics Platform"/>
            <consortium name="The Broad Institute Genome Sequencing Center for Infectious Disease"/>
            <person name="Wu L."/>
            <person name="Ma J."/>
        </authorList>
    </citation>
    <scope>NUCLEOTIDE SEQUENCE [LARGE SCALE GENOMIC DNA]</scope>
    <source>
        <strain evidence="2">CCUG 61889</strain>
    </source>
</reference>
<dbReference type="Proteomes" id="UP001595752">
    <property type="component" value="Unassembled WGS sequence"/>
</dbReference>
<name>A0ABV8B233_9BACI</name>